<dbReference type="PANTHER" id="PTHR30050:SF4">
    <property type="entry name" value="ATP-BINDING PROTEIN RV3427C IN INSERTION SEQUENCE-RELATED"/>
    <property type="match status" value="1"/>
</dbReference>
<protein>
    <recommendedName>
        <fullName evidence="1">IstB-like ATP-binding domain-containing protein</fullName>
    </recommendedName>
</protein>
<feature type="domain" description="IstB-like ATP-binding" evidence="1">
    <location>
        <begin position="65"/>
        <end position="209"/>
    </location>
</feature>
<evidence type="ECO:0000259" key="1">
    <source>
        <dbReference type="Pfam" id="PF01695"/>
    </source>
</evidence>
<reference evidence="2 3" key="1">
    <citation type="journal article" date="2024" name="Int. J. Syst. Evol. Microbiol.">
        <title>Lacrimispora brassicae sp. nov. isolated from fermented cabbage, and proposal of Clostridium indicum Gundawar et al. 2019 and Clostridium methoxybenzovorans Mechichi et al. 1999 as heterotypic synonyms of Lacrimispora amygdalina (Parshina et al. 2003) Haas and Blanchard 2020 and Lacrimispora indolis (McClung and McCoy 1957) Haas and Blanchard 2020, respectively.</title>
        <authorList>
            <person name="Kobayashi H."/>
            <person name="Tanizawa Y."/>
            <person name="Sakamoto M."/>
            <person name="Ohkuma M."/>
            <person name="Tohno M."/>
        </authorList>
    </citation>
    <scope>NUCLEOTIDE SEQUENCE [LARGE SCALE GENOMIC DNA]</scope>
    <source>
        <strain evidence="2 3">DSM 12857</strain>
    </source>
</reference>
<organism evidence="2 3">
    <name type="scientific">Lacrimispora amygdalina</name>
    <dbReference type="NCBI Taxonomy" id="253257"/>
    <lineage>
        <taxon>Bacteria</taxon>
        <taxon>Bacillati</taxon>
        <taxon>Bacillota</taxon>
        <taxon>Clostridia</taxon>
        <taxon>Lachnospirales</taxon>
        <taxon>Lachnospiraceae</taxon>
        <taxon>Lacrimispora</taxon>
    </lineage>
</organism>
<comment type="caution">
    <text evidence="2">The sequence shown here is derived from an EMBL/GenBank/DDBJ whole genome shotgun (WGS) entry which is preliminary data.</text>
</comment>
<dbReference type="InterPro" id="IPR002611">
    <property type="entry name" value="IstB_ATP-bd"/>
</dbReference>
<dbReference type="InterPro" id="IPR027417">
    <property type="entry name" value="P-loop_NTPase"/>
</dbReference>
<keyword evidence="3" id="KW-1185">Reference proteome</keyword>
<dbReference type="RefSeq" id="WP_346064360.1">
    <property type="nucleotide sequence ID" value="NZ_BRPJ01000002.1"/>
</dbReference>
<dbReference type="Proteomes" id="UP001419084">
    <property type="component" value="Unassembled WGS sequence"/>
</dbReference>
<name>A0ABQ5LZF8_9FIRM</name>
<accession>A0ABQ5LZF8</accession>
<dbReference type="PANTHER" id="PTHR30050">
    <property type="entry name" value="CHROMOSOMAL REPLICATION INITIATOR PROTEIN DNAA"/>
    <property type="match status" value="1"/>
</dbReference>
<gene>
    <name evidence="2" type="ORF">LAD12857_00730</name>
</gene>
<dbReference type="EMBL" id="BRPJ01000002">
    <property type="protein sequence ID" value="GLB28150.1"/>
    <property type="molecule type" value="Genomic_DNA"/>
</dbReference>
<evidence type="ECO:0000313" key="2">
    <source>
        <dbReference type="EMBL" id="GLB28150.1"/>
    </source>
</evidence>
<sequence>MRISHNTLIPGYKCSLCHDTGYIIERIIVPEYDRLISVNVGEECPNCKGKIWTGDSGIPKIFSGADMSKFNFEEYGQDIKKIEALVTSFWKDFETWEKHSKGLYLWSNTKGSGKSFLSCCLARSIEGKYRKRIKFITTVDYLQMVKESYKQGHDVPDKLYGYLNCDLLIVDDLGSEKSGEWQDQELFHLFDFRMCNGKITIVTSNLPKSELKHDGRIID</sequence>
<evidence type="ECO:0000313" key="3">
    <source>
        <dbReference type="Proteomes" id="UP001419084"/>
    </source>
</evidence>
<dbReference type="Pfam" id="PF01695">
    <property type="entry name" value="IstB_IS21"/>
    <property type="match status" value="1"/>
</dbReference>
<dbReference type="Gene3D" id="3.40.50.300">
    <property type="entry name" value="P-loop containing nucleotide triphosphate hydrolases"/>
    <property type="match status" value="1"/>
</dbReference>
<dbReference type="SUPFAM" id="SSF52540">
    <property type="entry name" value="P-loop containing nucleoside triphosphate hydrolases"/>
    <property type="match status" value="1"/>
</dbReference>
<proteinExistence type="predicted"/>